<dbReference type="InterPro" id="IPR000965">
    <property type="entry name" value="GPR_dom"/>
</dbReference>
<dbReference type="Gene3D" id="3.40.309.10">
    <property type="entry name" value="Aldehyde Dehydrogenase, Chain A, domain 2"/>
    <property type="match status" value="1"/>
</dbReference>
<dbReference type="CDD" id="cd07079">
    <property type="entry name" value="ALDH_F18-19_ProA-GPR"/>
    <property type="match status" value="1"/>
</dbReference>
<dbReference type="GO" id="GO:0055129">
    <property type="term" value="P:L-proline biosynthetic process"/>
    <property type="evidence" value="ECO:0007669"/>
    <property type="project" value="UniProtKB-UniRule"/>
</dbReference>
<keyword evidence="4 7" id="KW-0521">NADP</keyword>
<evidence type="ECO:0000259" key="8">
    <source>
        <dbReference type="Pfam" id="PF00171"/>
    </source>
</evidence>
<organism evidence="9 10">
    <name type="scientific">Hominimerdicola aceti</name>
    <dbReference type="NCBI Taxonomy" id="2981726"/>
    <lineage>
        <taxon>Bacteria</taxon>
        <taxon>Bacillati</taxon>
        <taxon>Bacillota</taxon>
        <taxon>Clostridia</taxon>
        <taxon>Eubacteriales</taxon>
        <taxon>Oscillospiraceae</taxon>
        <taxon>Hominimerdicola</taxon>
    </lineage>
</organism>
<dbReference type="PROSITE" id="PS01223">
    <property type="entry name" value="PROA"/>
    <property type="match status" value="1"/>
</dbReference>
<evidence type="ECO:0000256" key="7">
    <source>
        <dbReference type="HAMAP-Rule" id="MF_00412"/>
    </source>
</evidence>
<dbReference type="InterPro" id="IPR016163">
    <property type="entry name" value="Ald_DH_C"/>
</dbReference>
<comment type="similarity">
    <text evidence="7">Belongs to the gamma-glutamyl phosphate reductase family.</text>
</comment>
<feature type="domain" description="Aldehyde dehydrogenase" evidence="8">
    <location>
        <begin position="10"/>
        <end position="284"/>
    </location>
</feature>
<protein>
    <recommendedName>
        <fullName evidence="7">Gamma-glutamyl phosphate reductase</fullName>
        <shortName evidence="7">GPR</shortName>
        <ecNumber evidence="7">1.2.1.41</ecNumber>
    </recommendedName>
    <alternativeName>
        <fullName evidence="7">Glutamate-5-semialdehyde dehydrogenase</fullName>
    </alternativeName>
    <alternativeName>
        <fullName evidence="7">Glutamyl-gamma-semialdehyde dehydrogenase</fullName>
        <shortName evidence="7">GSA dehydrogenase</shortName>
    </alternativeName>
</protein>
<dbReference type="InterPro" id="IPR015590">
    <property type="entry name" value="Aldehyde_DH_dom"/>
</dbReference>
<evidence type="ECO:0000256" key="6">
    <source>
        <dbReference type="ARBA" id="ARBA00049024"/>
    </source>
</evidence>
<dbReference type="RefSeq" id="WP_267300804.1">
    <property type="nucleotide sequence ID" value="NZ_JAOQJZ010000004.1"/>
</dbReference>
<dbReference type="Pfam" id="PF00171">
    <property type="entry name" value="Aldedh"/>
    <property type="match status" value="1"/>
</dbReference>
<keyword evidence="2 7" id="KW-0028">Amino-acid biosynthesis</keyword>
<keyword evidence="5 7" id="KW-0560">Oxidoreductase</keyword>
<dbReference type="Proteomes" id="UP001208131">
    <property type="component" value="Unassembled WGS sequence"/>
</dbReference>
<dbReference type="InterPro" id="IPR012134">
    <property type="entry name" value="Glu-5-SA_DH"/>
</dbReference>
<dbReference type="EC" id="1.2.1.41" evidence="7"/>
<dbReference type="GO" id="GO:0050661">
    <property type="term" value="F:NADP binding"/>
    <property type="evidence" value="ECO:0007669"/>
    <property type="project" value="InterPro"/>
</dbReference>
<evidence type="ECO:0000313" key="10">
    <source>
        <dbReference type="Proteomes" id="UP001208131"/>
    </source>
</evidence>
<dbReference type="GO" id="GO:0004350">
    <property type="term" value="F:glutamate-5-semialdehyde dehydrogenase activity"/>
    <property type="evidence" value="ECO:0007669"/>
    <property type="project" value="UniProtKB-UniRule"/>
</dbReference>
<evidence type="ECO:0000256" key="4">
    <source>
        <dbReference type="ARBA" id="ARBA00022857"/>
    </source>
</evidence>
<name>A0AAE3LM30_9FIRM</name>
<evidence type="ECO:0000256" key="5">
    <source>
        <dbReference type="ARBA" id="ARBA00023002"/>
    </source>
</evidence>
<keyword evidence="3 7" id="KW-0641">Proline biosynthesis</keyword>
<dbReference type="FunFam" id="3.40.309.10:FF:000006">
    <property type="entry name" value="Gamma-glutamyl phosphate reductase"/>
    <property type="match status" value="1"/>
</dbReference>
<comment type="pathway">
    <text evidence="1 7">Amino-acid biosynthesis; L-proline biosynthesis; L-glutamate 5-semialdehyde from L-glutamate: step 2/2.</text>
</comment>
<keyword evidence="10" id="KW-1185">Reference proteome</keyword>
<evidence type="ECO:0000256" key="3">
    <source>
        <dbReference type="ARBA" id="ARBA00022650"/>
    </source>
</evidence>
<comment type="caution">
    <text evidence="9">The sequence shown here is derived from an EMBL/GenBank/DDBJ whole genome shotgun (WGS) entry which is preliminary data.</text>
</comment>
<gene>
    <name evidence="7" type="primary">proA</name>
    <name evidence="9" type="ORF">OCV57_06025</name>
</gene>
<evidence type="ECO:0000313" key="9">
    <source>
        <dbReference type="EMBL" id="MCU6705481.1"/>
    </source>
</evidence>
<comment type="function">
    <text evidence="7">Catalyzes the NADPH-dependent reduction of L-glutamate 5-phosphate into L-glutamate 5-semialdehyde and phosphate. The product spontaneously undergoes cyclization to form 1-pyrroline-5-carboxylate.</text>
</comment>
<dbReference type="PIRSF" id="PIRSF000151">
    <property type="entry name" value="GPR"/>
    <property type="match status" value="1"/>
</dbReference>
<sequence length="417" mass="45556">MSYIDILGHKAKACKKDIAFASTTQKNDALLEIAHILRVCKDDIIEANKVDLENGRMRKMSEAMLDRLALNDSRIEGMAKACEELAQLDDPVGEVVSGSTRPNGMKIEKVRVPMGVIGIIFEARPNVTVDGAILCLKSGNAVILRGGKEAINSNKMLADLMRKAVERAGFSPDIIQLVEDTDRGIALDMMKANDYIDVLIPRGGAQLIKAVVQSATVPVIETGTGNCHVYVDASADIKMAVNIVDNGKTSRPSVCNAVESCLVHRDIAEDFLPKLKERLDKHHVEIRGCELTRQILGSENVTPADDDDYATEFLDYIISIKVVDDMAEALEHIDRFSTGHSECIVTESLFAAQEFQKRVDSAAVYVNCSTRFTDGGMFGLGAEIGISTQKLHARGPMGLREMTTTKYLISGNGQIRE</sequence>
<dbReference type="EMBL" id="JAOQJZ010000004">
    <property type="protein sequence ID" value="MCU6705481.1"/>
    <property type="molecule type" value="Genomic_DNA"/>
</dbReference>
<dbReference type="PANTHER" id="PTHR11063:SF8">
    <property type="entry name" value="DELTA-1-PYRROLINE-5-CARBOXYLATE SYNTHASE"/>
    <property type="match status" value="1"/>
</dbReference>
<dbReference type="InterPro" id="IPR016162">
    <property type="entry name" value="Ald_DH_N"/>
</dbReference>
<dbReference type="InterPro" id="IPR020593">
    <property type="entry name" value="G-glutamylP_reductase_CS"/>
</dbReference>
<reference evidence="9 10" key="1">
    <citation type="journal article" date="2021" name="ISME Commun">
        <title>Automated analysis of genomic sequences facilitates high-throughput and comprehensive description of bacteria.</title>
        <authorList>
            <person name="Hitch T.C.A."/>
        </authorList>
    </citation>
    <scope>NUCLEOTIDE SEQUENCE [LARGE SCALE GENOMIC DNA]</scope>
    <source>
        <strain evidence="9 10">Sanger_31</strain>
    </source>
</reference>
<dbReference type="PANTHER" id="PTHR11063">
    <property type="entry name" value="GLUTAMATE SEMIALDEHYDE DEHYDROGENASE"/>
    <property type="match status" value="1"/>
</dbReference>
<dbReference type="AlphaFoldDB" id="A0AAE3LM30"/>
<evidence type="ECO:0000256" key="2">
    <source>
        <dbReference type="ARBA" id="ARBA00022605"/>
    </source>
</evidence>
<dbReference type="SUPFAM" id="SSF53720">
    <property type="entry name" value="ALDH-like"/>
    <property type="match status" value="1"/>
</dbReference>
<dbReference type="GO" id="GO:0005737">
    <property type="term" value="C:cytoplasm"/>
    <property type="evidence" value="ECO:0007669"/>
    <property type="project" value="UniProtKB-SubCell"/>
</dbReference>
<dbReference type="NCBIfam" id="TIGR00407">
    <property type="entry name" value="proA"/>
    <property type="match status" value="1"/>
</dbReference>
<dbReference type="NCBIfam" id="NF001221">
    <property type="entry name" value="PRK00197.1"/>
    <property type="match status" value="1"/>
</dbReference>
<comment type="subcellular location">
    <subcellularLocation>
        <location evidence="7">Cytoplasm</location>
    </subcellularLocation>
</comment>
<evidence type="ECO:0000256" key="1">
    <source>
        <dbReference type="ARBA" id="ARBA00004985"/>
    </source>
</evidence>
<comment type="catalytic activity">
    <reaction evidence="6 7">
        <text>L-glutamate 5-semialdehyde + phosphate + NADP(+) = L-glutamyl 5-phosphate + NADPH + H(+)</text>
        <dbReference type="Rhea" id="RHEA:19541"/>
        <dbReference type="ChEBI" id="CHEBI:15378"/>
        <dbReference type="ChEBI" id="CHEBI:43474"/>
        <dbReference type="ChEBI" id="CHEBI:57783"/>
        <dbReference type="ChEBI" id="CHEBI:58066"/>
        <dbReference type="ChEBI" id="CHEBI:58274"/>
        <dbReference type="ChEBI" id="CHEBI:58349"/>
        <dbReference type="EC" id="1.2.1.41"/>
    </reaction>
</comment>
<accession>A0AAE3LM30</accession>
<dbReference type="Gene3D" id="3.40.605.10">
    <property type="entry name" value="Aldehyde Dehydrogenase, Chain A, domain 1"/>
    <property type="match status" value="1"/>
</dbReference>
<proteinExistence type="inferred from homology"/>
<keyword evidence="7" id="KW-0963">Cytoplasm</keyword>
<dbReference type="HAMAP" id="MF_00412">
    <property type="entry name" value="ProA"/>
    <property type="match status" value="1"/>
</dbReference>
<dbReference type="InterPro" id="IPR016161">
    <property type="entry name" value="Ald_DH/histidinol_DH"/>
</dbReference>